<sequence length="248" mass="28651">MRNFLILIGICISIRLSAQDTLRYKIGDSTVCIITELHKGARRGVVFLNLHEDESTSVQACRTFLSNNNGTLIRLHQHGERLIVFTRKGKLYRFDPNRIFTPKGRKATLKYFDNYDRVAAKKLKGFANAIIKKLRKARLVVALHNNTEGAPLSILNYVDKKGYRVNVNSSINIDDFFLTTRKKIYKYLKSKKMNVAWELFHKTNDDGSLSIYSNKNQLPYVNIEALHGHETEQLQMLEVLKGVMKKYR</sequence>
<gene>
    <name evidence="1" type="ORF">QTN47_11085</name>
</gene>
<evidence type="ECO:0000313" key="1">
    <source>
        <dbReference type="EMBL" id="MEX6688043.1"/>
    </source>
</evidence>
<evidence type="ECO:0000313" key="2">
    <source>
        <dbReference type="Proteomes" id="UP001560573"/>
    </source>
</evidence>
<organism evidence="1 2">
    <name type="scientific">Danxiaibacter flavus</name>
    <dbReference type="NCBI Taxonomy" id="3049108"/>
    <lineage>
        <taxon>Bacteria</taxon>
        <taxon>Pseudomonadati</taxon>
        <taxon>Bacteroidota</taxon>
        <taxon>Chitinophagia</taxon>
        <taxon>Chitinophagales</taxon>
        <taxon>Chitinophagaceae</taxon>
        <taxon>Danxiaibacter</taxon>
    </lineage>
</organism>
<accession>A0ABV3ZDV6</accession>
<keyword evidence="2" id="KW-1185">Reference proteome</keyword>
<reference evidence="1 2" key="1">
    <citation type="submission" date="2023-07" db="EMBL/GenBank/DDBJ databases">
        <authorList>
            <person name="Lian W.-H."/>
        </authorList>
    </citation>
    <scope>NUCLEOTIDE SEQUENCE [LARGE SCALE GENOMIC DNA]</scope>
    <source>
        <strain evidence="1 2">SYSU DXS3180</strain>
    </source>
</reference>
<protein>
    <submittedName>
        <fullName evidence="1">Uncharacterized protein</fullName>
    </submittedName>
</protein>
<comment type="caution">
    <text evidence="1">The sequence shown here is derived from an EMBL/GenBank/DDBJ whole genome shotgun (WGS) entry which is preliminary data.</text>
</comment>
<name>A0ABV3ZDV6_9BACT</name>
<dbReference type="EMBL" id="JAULBC010000003">
    <property type="protein sequence ID" value="MEX6688043.1"/>
    <property type="molecule type" value="Genomic_DNA"/>
</dbReference>
<proteinExistence type="predicted"/>
<dbReference type="RefSeq" id="WP_369329450.1">
    <property type="nucleotide sequence ID" value="NZ_JAULBC010000003.1"/>
</dbReference>
<dbReference type="Proteomes" id="UP001560573">
    <property type="component" value="Unassembled WGS sequence"/>
</dbReference>
<dbReference type="Gene3D" id="3.40.630.10">
    <property type="entry name" value="Zn peptidases"/>
    <property type="match status" value="1"/>
</dbReference>